<evidence type="ECO:0008006" key="3">
    <source>
        <dbReference type="Google" id="ProtNLM"/>
    </source>
</evidence>
<dbReference type="PANTHER" id="PTHR48100">
    <property type="entry name" value="BROAD-SPECIFICITY PHOSPHATASE YOR283W-RELATED"/>
    <property type="match status" value="1"/>
</dbReference>
<dbReference type="SUPFAM" id="SSF53254">
    <property type="entry name" value="Phosphoglycerate mutase-like"/>
    <property type="match status" value="1"/>
</dbReference>
<dbReference type="RefSeq" id="WP_345477000.1">
    <property type="nucleotide sequence ID" value="NZ_BAABLW010000005.1"/>
</dbReference>
<evidence type="ECO:0000313" key="2">
    <source>
        <dbReference type="Proteomes" id="UP001500368"/>
    </source>
</evidence>
<name>A0ABP9FUE3_9MICC</name>
<dbReference type="Gene3D" id="3.40.50.1240">
    <property type="entry name" value="Phosphoglycerate mutase-like"/>
    <property type="match status" value="1"/>
</dbReference>
<keyword evidence="2" id="KW-1185">Reference proteome</keyword>
<dbReference type="Pfam" id="PF00300">
    <property type="entry name" value="His_Phos_1"/>
    <property type="match status" value="1"/>
</dbReference>
<dbReference type="CDD" id="cd07067">
    <property type="entry name" value="HP_PGM_like"/>
    <property type="match status" value="1"/>
</dbReference>
<dbReference type="SMART" id="SM00855">
    <property type="entry name" value="PGAM"/>
    <property type="match status" value="1"/>
</dbReference>
<sequence length="254" mass="27773">MIRVLLIRHGETEWNKAHRLQGHSDIPLADSGVQQARITGGFVRAQNPQVAHVSTLIRTQQTFAEFGLELSPRIWDELREQNLGRWEGGYAAQIRDTEAEAFEGWRAGTYTPEGGETHQQLLERMTGAFFDIVRGTAEVSPTPSADLSFDVRTAVVVSHGAALRVLLEGLGLIDRHQFIPLTPASSTVIDIPLHTGPVSSSLPAGGLDDEYDDAAEARLIRGLSDEQIQQQCRLRVINLSPELLNPAAAETAAL</sequence>
<dbReference type="InterPro" id="IPR050275">
    <property type="entry name" value="PGM_Phosphatase"/>
</dbReference>
<evidence type="ECO:0000313" key="1">
    <source>
        <dbReference type="EMBL" id="GAA4916859.1"/>
    </source>
</evidence>
<organism evidence="1 2">
    <name type="scientific">Nesterenkonia rhizosphaerae</name>
    <dbReference type="NCBI Taxonomy" id="1348272"/>
    <lineage>
        <taxon>Bacteria</taxon>
        <taxon>Bacillati</taxon>
        <taxon>Actinomycetota</taxon>
        <taxon>Actinomycetes</taxon>
        <taxon>Micrococcales</taxon>
        <taxon>Micrococcaceae</taxon>
        <taxon>Nesterenkonia</taxon>
    </lineage>
</organism>
<protein>
    <recommendedName>
        <fullName evidence="3">Phosphoglycerate mutase</fullName>
    </recommendedName>
</protein>
<dbReference type="EMBL" id="BAABLW010000005">
    <property type="protein sequence ID" value="GAA4916859.1"/>
    <property type="molecule type" value="Genomic_DNA"/>
</dbReference>
<gene>
    <name evidence="1" type="ORF">GCM10025790_10310</name>
</gene>
<proteinExistence type="predicted"/>
<dbReference type="PROSITE" id="PS00175">
    <property type="entry name" value="PG_MUTASE"/>
    <property type="match status" value="1"/>
</dbReference>
<dbReference type="InterPro" id="IPR013078">
    <property type="entry name" value="His_Pase_superF_clade-1"/>
</dbReference>
<comment type="caution">
    <text evidence="1">The sequence shown here is derived from an EMBL/GenBank/DDBJ whole genome shotgun (WGS) entry which is preliminary data.</text>
</comment>
<dbReference type="InterPro" id="IPR001345">
    <property type="entry name" value="PG/BPGM_mutase_AS"/>
</dbReference>
<dbReference type="InterPro" id="IPR029033">
    <property type="entry name" value="His_PPase_superfam"/>
</dbReference>
<dbReference type="Proteomes" id="UP001500368">
    <property type="component" value="Unassembled WGS sequence"/>
</dbReference>
<reference evidence="2" key="1">
    <citation type="journal article" date="2019" name="Int. J. Syst. Evol. Microbiol.">
        <title>The Global Catalogue of Microorganisms (GCM) 10K type strain sequencing project: providing services to taxonomists for standard genome sequencing and annotation.</title>
        <authorList>
            <consortium name="The Broad Institute Genomics Platform"/>
            <consortium name="The Broad Institute Genome Sequencing Center for Infectious Disease"/>
            <person name="Wu L."/>
            <person name="Ma J."/>
        </authorList>
    </citation>
    <scope>NUCLEOTIDE SEQUENCE [LARGE SCALE GENOMIC DNA]</scope>
    <source>
        <strain evidence="2">JCM 19129</strain>
    </source>
</reference>
<accession>A0ABP9FUE3</accession>